<reference evidence="1 2" key="1">
    <citation type="submission" date="2024-01" db="EMBL/GenBank/DDBJ databases">
        <title>The complete chloroplast genome sequence of Lithospermum erythrorhizon: insights into the phylogenetic relationship among Boraginaceae species and the maternal lineages of purple gromwells.</title>
        <authorList>
            <person name="Okada T."/>
            <person name="Watanabe K."/>
        </authorList>
    </citation>
    <scope>NUCLEOTIDE SEQUENCE [LARGE SCALE GENOMIC DNA]</scope>
</reference>
<dbReference type="EMBL" id="BAABME010019136">
    <property type="protein sequence ID" value="GAA0156198.1"/>
    <property type="molecule type" value="Genomic_DNA"/>
</dbReference>
<gene>
    <name evidence="1" type="ORF">LIER_38234</name>
</gene>
<dbReference type="AlphaFoldDB" id="A0AAV3Q157"/>
<protein>
    <submittedName>
        <fullName evidence="1">Uncharacterized protein</fullName>
    </submittedName>
</protein>
<name>A0AAV3Q157_LITER</name>
<organism evidence="1 2">
    <name type="scientific">Lithospermum erythrorhizon</name>
    <name type="common">Purple gromwell</name>
    <name type="synonym">Lithospermum officinale var. erythrorhizon</name>
    <dbReference type="NCBI Taxonomy" id="34254"/>
    <lineage>
        <taxon>Eukaryota</taxon>
        <taxon>Viridiplantae</taxon>
        <taxon>Streptophyta</taxon>
        <taxon>Embryophyta</taxon>
        <taxon>Tracheophyta</taxon>
        <taxon>Spermatophyta</taxon>
        <taxon>Magnoliopsida</taxon>
        <taxon>eudicotyledons</taxon>
        <taxon>Gunneridae</taxon>
        <taxon>Pentapetalae</taxon>
        <taxon>asterids</taxon>
        <taxon>lamiids</taxon>
        <taxon>Boraginales</taxon>
        <taxon>Boraginaceae</taxon>
        <taxon>Boraginoideae</taxon>
        <taxon>Lithospermeae</taxon>
        <taxon>Lithospermum</taxon>
    </lineage>
</organism>
<evidence type="ECO:0000313" key="1">
    <source>
        <dbReference type="EMBL" id="GAA0156198.1"/>
    </source>
</evidence>
<sequence length="97" mass="10885">MSEVVEEIKEDEANLDKPSEKIKGKAIAKEDVEAASSLELLKETPVESQTTCPLCDKGAKKIPEKWVQCDEYEVCCNGCEMSFMLQTISWISFCHPL</sequence>
<proteinExistence type="predicted"/>
<dbReference type="Proteomes" id="UP001454036">
    <property type="component" value="Unassembled WGS sequence"/>
</dbReference>
<accession>A0AAV3Q157</accession>
<keyword evidence="2" id="KW-1185">Reference proteome</keyword>
<evidence type="ECO:0000313" key="2">
    <source>
        <dbReference type="Proteomes" id="UP001454036"/>
    </source>
</evidence>
<comment type="caution">
    <text evidence="1">The sequence shown here is derived from an EMBL/GenBank/DDBJ whole genome shotgun (WGS) entry which is preliminary data.</text>
</comment>